<proteinExistence type="predicted"/>
<keyword evidence="2" id="KW-1185">Reference proteome</keyword>
<name>A0A1U7MZD7_9CYAN</name>
<protein>
    <submittedName>
        <fullName evidence="1">Uncharacterized protein</fullName>
    </submittedName>
</protein>
<evidence type="ECO:0000313" key="2">
    <source>
        <dbReference type="Proteomes" id="UP000186657"/>
    </source>
</evidence>
<sequence>MTISVLKLIVITVVIKFVCTGARSQRNSDRYFSEPGLTQSPLNPPILGDFDIIPPQNWGVRGAKPTQLRKSYEPLDIAVEVKVKTYFCSLFPVPCSLHTKILCPKLYFPCYKIYLTGLGIQTSINLGNFLHPPSSLTVFHGHDGFIVPMKVVGQIGYLLMELIQGVA</sequence>
<organism evidence="1 2">
    <name type="scientific">Moorena bouillonii PNG</name>
    <dbReference type="NCBI Taxonomy" id="568701"/>
    <lineage>
        <taxon>Bacteria</taxon>
        <taxon>Bacillati</taxon>
        <taxon>Cyanobacteriota</taxon>
        <taxon>Cyanophyceae</taxon>
        <taxon>Coleofasciculales</taxon>
        <taxon>Coleofasciculaceae</taxon>
        <taxon>Moorena</taxon>
    </lineage>
</organism>
<reference evidence="1 2" key="1">
    <citation type="submission" date="2016-10" db="EMBL/GenBank/DDBJ databases">
        <title>Comparative genomics uncovers the prolific and rare metabolic potential of the cyanobacterial genus Moorea.</title>
        <authorList>
            <person name="Leao T."/>
            <person name="Castelao G."/>
            <person name="Korobeynikov A."/>
            <person name="Monroe E.A."/>
            <person name="Podell S."/>
            <person name="Glukhov E."/>
            <person name="Allen E."/>
            <person name="Gerwick W.H."/>
            <person name="Gerwick L."/>
        </authorList>
    </citation>
    <scope>NUCLEOTIDE SEQUENCE [LARGE SCALE GENOMIC DNA]</scope>
    <source>
        <strain evidence="1 2">PNG5-198</strain>
    </source>
</reference>
<dbReference type="EMBL" id="MKZS01000001">
    <property type="protein sequence ID" value="OLT59052.1"/>
    <property type="molecule type" value="Genomic_DNA"/>
</dbReference>
<gene>
    <name evidence="1" type="ORF">BJP37_08380</name>
</gene>
<accession>A0A1U7MZD7</accession>
<evidence type="ECO:0000313" key="1">
    <source>
        <dbReference type="EMBL" id="OLT59052.1"/>
    </source>
</evidence>
<dbReference type="AlphaFoldDB" id="A0A1U7MZD7"/>
<comment type="caution">
    <text evidence="1">The sequence shown here is derived from an EMBL/GenBank/DDBJ whole genome shotgun (WGS) entry which is preliminary data.</text>
</comment>
<dbReference type="Proteomes" id="UP000186657">
    <property type="component" value="Unassembled WGS sequence"/>
</dbReference>